<dbReference type="PROSITE" id="PS51257">
    <property type="entry name" value="PROKAR_LIPOPROTEIN"/>
    <property type="match status" value="1"/>
</dbReference>
<feature type="transmembrane region" description="Helical" evidence="1">
    <location>
        <begin position="182"/>
        <end position="200"/>
    </location>
</feature>
<dbReference type="Proteomes" id="UP001139648">
    <property type="component" value="Unassembled WGS sequence"/>
</dbReference>
<dbReference type="Pfam" id="PF04240">
    <property type="entry name" value="Caroten_synth"/>
    <property type="match status" value="1"/>
</dbReference>
<feature type="transmembrane region" description="Helical" evidence="1">
    <location>
        <begin position="108"/>
        <end position="134"/>
    </location>
</feature>
<name>A0A9X2GFY2_9ACTN</name>
<feature type="transmembrane region" description="Helical" evidence="1">
    <location>
        <begin position="20"/>
        <end position="38"/>
    </location>
</feature>
<reference evidence="2" key="1">
    <citation type="submission" date="2022-06" db="EMBL/GenBank/DDBJ databases">
        <title>Sequencing the genomes of 1000 actinobacteria strains.</title>
        <authorList>
            <person name="Klenk H.-P."/>
        </authorList>
    </citation>
    <scope>NUCLEOTIDE SEQUENCE</scope>
    <source>
        <strain evidence="2">DSM 46694</strain>
    </source>
</reference>
<evidence type="ECO:0000313" key="3">
    <source>
        <dbReference type="Proteomes" id="UP001139648"/>
    </source>
</evidence>
<proteinExistence type="predicted"/>
<keyword evidence="1" id="KW-0812">Transmembrane</keyword>
<organism evidence="2 3">
    <name type="scientific">Nonomuraea thailandensis</name>
    <dbReference type="NCBI Taxonomy" id="1188745"/>
    <lineage>
        <taxon>Bacteria</taxon>
        <taxon>Bacillati</taxon>
        <taxon>Actinomycetota</taxon>
        <taxon>Actinomycetes</taxon>
        <taxon>Streptosporangiales</taxon>
        <taxon>Streptosporangiaceae</taxon>
        <taxon>Nonomuraea</taxon>
    </lineage>
</organism>
<dbReference type="PANTHER" id="PTHR39419">
    <property type="entry name" value="SLL0814 PROTEIN"/>
    <property type="match status" value="1"/>
</dbReference>
<feature type="transmembrane region" description="Helical" evidence="1">
    <location>
        <begin position="45"/>
        <end position="68"/>
    </location>
</feature>
<feature type="transmembrane region" description="Helical" evidence="1">
    <location>
        <begin position="212"/>
        <end position="233"/>
    </location>
</feature>
<keyword evidence="3" id="KW-1185">Reference proteome</keyword>
<sequence>MGETRSAEAATATGARLARILGAVALAAMVACQVMSGLDADPARFTEVIVALLAVSACCFAAAVWGVAGAAGAFGAAVLIGYVAELVGLLTGFPFGDYRYSGLLWPQVGGVPVAVALAWGGMGLAAYAVAAAIVPVPGWGRVAAGALALTAWDLFLDPQMVRMGLWSWAGEGPYRGIPVSNYAGWLLVSALVMLAIQRVTREGGPPDGRAPRGLWSVYATMAVMETVGFAAVFQPPDPLVAAVGGISMGALAALSWRRTWQG</sequence>
<evidence type="ECO:0000313" key="2">
    <source>
        <dbReference type="EMBL" id="MCP2358176.1"/>
    </source>
</evidence>
<dbReference type="PANTHER" id="PTHR39419:SF1">
    <property type="entry name" value="SLL0814 PROTEIN"/>
    <property type="match status" value="1"/>
</dbReference>
<dbReference type="InterPro" id="IPR007354">
    <property type="entry name" value="CruF-like"/>
</dbReference>
<dbReference type="RefSeq" id="WP_253745269.1">
    <property type="nucleotide sequence ID" value="NZ_BAABKA010000067.1"/>
</dbReference>
<protein>
    <submittedName>
        <fullName evidence="2">Membrane protein</fullName>
    </submittedName>
</protein>
<gene>
    <name evidence="2" type="ORF">HD597_005196</name>
</gene>
<feature type="transmembrane region" description="Helical" evidence="1">
    <location>
        <begin position="239"/>
        <end position="256"/>
    </location>
</feature>
<feature type="transmembrane region" description="Helical" evidence="1">
    <location>
        <begin position="74"/>
        <end position="96"/>
    </location>
</feature>
<dbReference type="AlphaFoldDB" id="A0A9X2GFY2"/>
<accession>A0A9X2GFY2</accession>
<comment type="caution">
    <text evidence="2">The sequence shown here is derived from an EMBL/GenBank/DDBJ whole genome shotgun (WGS) entry which is preliminary data.</text>
</comment>
<keyword evidence="1" id="KW-1133">Transmembrane helix</keyword>
<evidence type="ECO:0000256" key="1">
    <source>
        <dbReference type="SAM" id="Phobius"/>
    </source>
</evidence>
<keyword evidence="1" id="KW-0472">Membrane</keyword>
<dbReference type="EMBL" id="JAMZEB010000002">
    <property type="protein sequence ID" value="MCP2358176.1"/>
    <property type="molecule type" value="Genomic_DNA"/>
</dbReference>